<feature type="region of interest" description="Disordered" evidence="1">
    <location>
        <begin position="1"/>
        <end position="26"/>
    </location>
</feature>
<organism evidence="2 3">
    <name type="scientific">Fragilariopsis cylindrus CCMP1102</name>
    <dbReference type="NCBI Taxonomy" id="635003"/>
    <lineage>
        <taxon>Eukaryota</taxon>
        <taxon>Sar</taxon>
        <taxon>Stramenopiles</taxon>
        <taxon>Ochrophyta</taxon>
        <taxon>Bacillariophyta</taxon>
        <taxon>Bacillariophyceae</taxon>
        <taxon>Bacillariophycidae</taxon>
        <taxon>Bacillariales</taxon>
        <taxon>Bacillariaceae</taxon>
        <taxon>Fragilariopsis</taxon>
    </lineage>
</organism>
<evidence type="ECO:0000313" key="2">
    <source>
        <dbReference type="EMBL" id="OEU06797.1"/>
    </source>
</evidence>
<evidence type="ECO:0000313" key="3">
    <source>
        <dbReference type="Proteomes" id="UP000095751"/>
    </source>
</evidence>
<feature type="region of interest" description="Disordered" evidence="1">
    <location>
        <begin position="96"/>
        <end position="127"/>
    </location>
</feature>
<dbReference type="EMBL" id="KV784398">
    <property type="protein sequence ID" value="OEU06797.1"/>
    <property type="molecule type" value="Genomic_DNA"/>
</dbReference>
<dbReference type="InParanoid" id="A0A1E7ELQ2"/>
<evidence type="ECO:0000256" key="1">
    <source>
        <dbReference type="SAM" id="MobiDB-lite"/>
    </source>
</evidence>
<keyword evidence="3" id="KW-1185">Reference proteome</keyword>
<feature type="region of interest" description="Disordered" evidence="1">
    <location>
        <begin position="1015"/>
        <end position="1045"/>
    </location>
</feature>
<reference evidence="2 3" key="1">
    <citation type="submission" date="2016-09" db="EMBL/GenBank/DDBJ databases">
        <title>Extensive genetic diversity and differential bi-allelic expression allows diatom success in the polar Southern Ocean.</title>
        <authorList>
            <consortium name="DOE Joint Genome Institute"/>
            <person name="Mock T."/>
            <person name="Otillar R.P."/>
            <person name="Strauss J."/>
            <person name="Dupont C."/>
            <person name="Frickenhaus S."/>
            <person name="Maumus F."/>
            <person name="Mcmullan M."/>
            <person name="Sanges R."/>
            <person name="Schmutz J."/>
            <person name="Toseland A."/>
            <person name="Valas R."/>
            <person name="Veluchamy A."/>
            <person name="Ward B.J."/>
            <person name="Allen A."/>
            <person name="Barry K."/>
            <person name="Falciatore A."/>
            <person name="Ferrante M."/>
            <person name="Fortunato A.E."/>
            <person name="Gloeckner G."/>
            <person name="Gruber A."/>
            <person name="Hipkin R."/>
            <person name="Janech M."/>
            <person name="Kroth P."/>
            <person name="Leese F."/>
            <person name="Lindquist E."/>
            <person name="Lyon B.R."/>
            <person name="Martin J."/>
            <person name="Mayer C."/>
            <person name="Parker M."/>
            <person name="Quesneville H."/>
            <person name="Raymond J."/>
            <person name="Uhlig C."/>
            <person name="Valentin K.U."/>
            <person name="Worden A.Z."/>
            <person name="Armbrust E.V."/>
            <person name="Bowler C."/>
            <person name="Green B."/>
            <person name="Moulton V."/>
            <person name="Van Oosterhout C."/>
            <person name="Grigoriev I."/>
        </authorList>
    </citation>
    <scope>NUCLEOTIDE SEQUENCE [LARGE SCALE GENOMIC DNA]</scope>
    <source>
        <strain evidence="2 3">CCMP1102</strain>
    </source>
</reference>
<sequence length="1154" mass="128373">MLRIRQSHQNNIGTTSSSSLNASSDTDQLSIGSIHIGTASSRDQDSIATTTTTTTQAGTVNDSNDNQDSINDTSPSDGNCNCNRNCDSISSITTATTTNRNDDHRGSIASITTTRSRRSIDTIETQESSASNVDEKLNVFIDFFRSIVAAIVNDNKYYTYQILQQSKLLHKNIGTLGQLLGFGTEEKTTAVLLKAGLLRRTRYGVGIDATRWKMIEANTDDFELKCRFGNKKQNLFTIGRRLQPKGYDITTQIKARTKPPILSESTLHDARDTFSSLIGAAILATAAIPDTVTTFITASMPTSDAIIDAINDASSFATTIDANEKQRTLKLNHGNDWITTITTAKKSSIEFAHGDEFDPIKKRNKTRTTDVNGRPVSGIENGYKVVHKVKLKTGEKSHETIKRIREVTKKGKITLAIENVLIAGTWAARFPQVPDVSMEQALAMGGSILASELGIGNTSNQDFELNFDNISTILPSRTTIGNHVKTVAAHKIILNGARMLKAKANYLSTDHGGGVLCKLGYFWCALEEKVIKISLDFDKAGHDAKGGGEAIKHSMKKYVFDDDQVIKFKGGSSDSGGGFTNQAMMNSLVAEGLADPMEYIFVACTEHNDQTALRNGVNNCYGAGGLDSRNVCQLIHSFSDIQQSFDGGTEELLPLMKSEWQYVRGSCPPPEFLKMMQEPILTRWKTVGEACQYVCKYLDVLMSFCRSLLKSGTAKAHSATGKTASNFLSLANEKEIETDLAFLSDFDKEFFVNHMEFNRATAKHIGSSGFIPHHHLVRYYIKVSELEDLKLELEMGSIDSGSSSVGPKLKNFWLKLTEHKQQQSLEKAISFIDEFVKSIHKHNKQFISPSLLFLACFGEHTTSTLVAKLFEGSHLQSLPTGDYQSSFHNKTINLPKFYHFIIDHCEDNINEAKTTDYERMKEAIRIISEGNDIWDGDGSMEPHRTQYLEYYAALPSTSVYVELAVKKAKQCQKTGKGERNVTAYGIAGDDINEMCILQTVPTVYIERMKKRRRKNQGKALLEGRDARSKKEYEEDLSRGPSLTPRLAAFEANRESEYRPSAREKENGVDRTALMCGKTTWGDMLAQYNMDALRAECHHRGILYTISTNWTSMKKAVNAQEVEHWIRENPNKEIPDGFSRHFRKLSGATFVFKSK</sequence>
<proteinExistence type="predicted"/>
<feature type="region of interest" description="Disordered" evidence="1">
    <location>
        <begin position="40"/>
        <end position="81"/>
    </location>
</feature>
<dbReference type="AlphaFoldDB" id="A0A1E7ELQ2"/>
<protein>
    <submittedName>
        <fullName evidence="2">Uncharacterized protein</fullName>
    </submittedName>
</protein>
<feature type="compositionally biased region" description="Basic and acidic residues" evidence="1">
    <location>
        <begin position="1021"/>
        <end position="1037"/>
    </location>
</feature>
<name>A0A1E7ELQ2_9STRA</name>
<dbReference type="Proteomes" id="UP000095751">
    <property type="component" value="Unassembled WGS sequence"/>
</dbReference>
<feature type="compositionally biased region" description="Low complexity" evidence="1">
    <location>
        <begin position="49"/>
        <end position="74"/>
    </location>
</feature>
<dbReference type="KEGG" id="fcy:FRACYDRAFT_253312"/>
<gene>
    <name evidence="2" type="ORF">FRACYDRAFT_253312</name>
</gene>
<accession>A0A1E7ELQ2</accession>